<keyword evidence="1" id="KW-0547">Nucleotide-binding</keyword>
<evidence type="ECO:0000259" key="4">
    <source>
        <dbReference type="Pfam" id="PF00004"/>
    </source>
</evidence>
<dbReference type="EMBL" id="KK102756">
    <property type="protein sequence ID" value="KIY96991.1"/>
    <property type="molecule type" value="Genomic_DNA"/>
</dbReference>
<dbReference type="InterPro" id="IPR050130">
    <property type="entry name" value="ClpA_ClpB"/>
</dbReference>
<dbReference type="Pfam" id="PF17871">
    <property type="entry name" value="AAA_lid_9"/>
    <property type="match status" value="1"/>
</dbReference>
<keyword evidence="7" id="KW-1185">Reference proteome</keyword>
<organism evidence="6 7">
    <name type="scientific">Monoraphidium neglectum</name>
    <dbReference type="NCBI Taxonomy" id="145388"/>
    <lineage>
        <taxon>Eukaryota</taxon>
        <taxon>Viridiplantae</taxon>
        <taxon>Chlorophyta</taxon>
        <taxon>core chlorophytes</taxon>
        <taxon>Chlorophyceae</taxon>
        <taxon>CS clade</taxon>
        <taxon>Sphaeropleales</taxon>
        <taxon>Selenastraceae</taxon>
        <taxon>Monoraphidium</taxon>
    </lineage>
</organism>
<evidence type="ECO:0000313" key="7">
    <source>
        <dbReference type="Proteomes" id="UP000054498"/>
    </source>
</evidence>
<evidence type="ECO:0000256" key="1">
    <source>
        <dbReference type="ARBA" id="ARBA00022741"/>
    </source>
</evidence>
<proteinExistence type="predicted"/>
<feature type="region of interest" description="Disordered" evidence="3">
    <location>
        <begin position="208"/>
        <end position="228"/>
    </location>
</feature>
<protein>
    <submittedName>
        <fullName evidence="6">Chaperone protein clpB 1</fullName>
    </submittedName>
</protein>
<dbReference type="CDD" id="cd00009">
    <property type="entry name" value="AAA"/>
    <property type="match status" value="1"/>
</dbReference>
<dbReference type="InterPro" id="IPR003959">
    <property type="entry name" value="ATPase_AAA_core"/>
</dbReference>
<dbReference type="PANTHER" id="PTHR11638">
    <property type="entry name" value="ATP-DEPENDENT CLP PROTEASE"/>
    <property type="match status" value="1"/>
</dbReference>
<feature type="domain" description="ATPase AAA-type core" evidence="4">
    <location>
        <begin position="249"/>
        <end position="331"/>
    </location>
</feature>
<dbReference type="InterPro" id="IPR041546">
    <property type="entry name" value="ClpA/ClpB_AAA_lid"/>
</dbReference>
<reference evidence="6 7" key="1">
    <citation type="journal article" date="2013" name="BMC Genomics">
        <title>Reconstruction of the lipid metabolism for the microalga Monoraphidium neglectum from its genome sequence reveals characteristics suitable for biofuel production.</title>
        <authorList>
            <person name="Bogen C."/>
            <person name="Al-Dilaimi A."/>
            <person name="Albersmeier A."/>
            <person name="Wichmann J."/>
            <person name="Grundmann M."/>
            <person name="Rupp O."/>
            <person name="Lauersen K.J."/>
            <person name="Blifernez-Klassen O."/>
            <person name="Kalinowski J."/>
            <person name="Goesmann A."/>
            <person name="Mussgnug J.H."/>
            <person name="Kruse O."/>
        </authorList>
    </citation>
    <scope>NUCLEOTIDE SEQUENCE [LARGE SCALE GENOMIC DNA]</scope>
    <source>
        <strain evidence="6 7">SAG 48.87</strain>
    </source>
</reference>
<dbReference type="SUPFAM" id="SSF52540">
    <property type="entry name" value="P-loop containing nucleoside triphosphate hydrolases"/>
    <property type="match status" value="2"/>
</dbReference>
<dbReference type="GeneID" id="25728187"/>
<dbReference type="KEGG" id="mng:MNEG_10971"/>
<feature type="region of interest" description="Disordered" evidence="3">
    <location>
        <begin position="1"/>
        <end position="34"/>
    </location>
</feature>
<dbReference type="GO" id="GO:0005737">
    <property type="term" value="C:cytoplasm"/>
    <property type="evidence" value="ECO:0007669"/>
    <property type="project" value="TreeGrafter"/>
</dbReference>
<evidence type="ECO:0000313" key="6">
    <source>
        <dbReference type="EMBL" id="KIY96991.1"/>
    </source>
</evidence>
<dbReference type="AlphaFoldDB" id="A0A0D2M702"/>
<dbReference type="GO" id="GO:0034605">
    <property type="term" value="P:cellular response to heat"/>
    <property type="evidence" value="ECO:0007669"/>
    <property type="project" value="TreeGrafter"/>
</dbReference>
<evidence type="ECO:0000259" key="5">
    <source>
        <dbReference type="Pfam" id="PF17871"/>
    </source>
</evidence>
<dbReference type="Proteomes" id="UP000054498">
    <property type="component" value="Unassembled WGS sequence"/>
</dbReference>
<dbReference type="RefSeq" id="XP_013896011.1">
    <property type="nucleotide sequence ID" value="XM_014040557.1"/>
</dbReference>
<keyword evidence="2" id="KW-0067">ATP-binding</keyword>
<sequence>MTGGLEARGDSAGPSSSAQEHLPDEDGAAGAPLQDAPLQEVLAGYLAKAEQHRSDMGDKQASVEHLVLALAEDPRFGEVLGCTTGFQHHSGGPRGRAPTAAAVAAPRRAAAGLAGLVPARREEDLKVAIKKSRVIYNRGQEYDQPFEMSVLAKYSRDLTEMARAGKLDPVIGRADEMRRLIDVLCRRTKNSAVLLGEAVSWRARLAAGGGGARGAAPERASAGERAERMAAAPALTSTPAALNMSRLRVGKTAIVEGLAQRIAQDDVPEGLRGSRVIALEMGLLMAGAAFPGEFEERLRGVLKELQQEGLRAILFIDDIHTITGPNAQQGGGVNDASVMLKPLLSRGEVRCLGCTSLDKYRKFIEKDPGLERRFQQVPVEPPTVVETISILRGLRHKYEAHHGVRITDAALAAAAHLGDRYLPDRFLPDKAIDLVDEAAAKVKTDLALRPEALDRIERRIKWV</sequence>
<dbReference type="InterPro" id="IPR027417">
    <property type="entry name" value="P-loop_NTPase"/>
</dbReference>
<gene>
    <name evidence="6" type="ORF">MNEG_10971</name>
</gene>
<dbReference type="Gene3D" id="3.40.50.300">
    <property type="entry name" value="P-loop containing nucleotide triphosphate hydrolases"/>
    <property type="match status" value="2"/>
</dbReference>
<evidence type="ECO:0000256" key="2">
    <source>
        <dbReference type="ARBA" id="ARBA00022840"/>
    </source>
</evidence>
<dbReference type="GO" id="GO:0005524">
    <property type="term" value="F:ATP binding"/>
    <property type="evidence" value="ECO:0007669"/>
    <property type="project" value="UniProtKB-KW"/>
</dbReference>
<accession>A0A0D2M702</accession>
<dbReference type="PANTHER" id="PTHR11638:SF18">
    <property type="entry name" value="HEAT SHOCK PROTEIN 104"/>
    <property type="match status" value="1"/>
</dbReference>
<dbReference type="Pfam" id="PF00004">
    <property type="entry name" value="AAA"/>
    <property type="match status" value="1"/>
</dbReference>
<evidence type="ECO:0000256" key="3">
    <source>
        <dbReference type="SAM" id="MobiDB-lite"/>
    </source>
</evidence>
<feature type="domain" description="ClpA/ClpB AAA lid" evidence="5">
    <location>
        <begin position="385"/>
        <end position="461"/>
    </location>
</feature>
<dbReference type="OrthoDB" id="47330at2759"/>
<dbReference type="GO" id="GO:0016887">
    <property type="term" value="F:ATP hydrolysis activity"/>
    <property type="evidence" value="ECO:0007669"/>
    <property type="project" value="InterPro"/>
</dbReference>
<dbReference type="STRING" id="145388.A0A0D2M702"/>
<name>A0A0D2M702_9CHLO</name>